<evidence type="ECO:0000256" key="1">
    <source>
        <dbReference type="SAM" id="Phobius"/>
    </source>
</evidence>
<name>A0A918IDU8_9ACTN</name>
<feature type="transmembrane region" description="Helical" evidence="1">
    <location>
        <begin position="93"/>
        <end position="112"/>
    </location>
</feature>
<proteinExistence type="predicted"/>
<feature type="transmembrane region" description="Helical" evidence="1">
    <location>
        <begin position="14"/>
        <end position="37"/>
    </location>
</feature>
<evidence type="ECO:0000313" key="2">
    <source>
        <dbReference type="EMBL" id="GGV02669.1"/>
    </source>
</evidence>
<feature type="transmembrane region" description="Helical" evidence="1">
    <location>
        <begin position="57"/>
        <end position="81"/>
    </location>
</feature>
<keyword evidence="1" id="KW-0472">Membrane</keyword>
<feature type="transmembrane region" description="Helical" evidence="1">
    <location>
        <begin position="132"/>
        <end position="149"/>
    </location>
</feature>
<comment type="caution">
    <text evidence="2">The sequence shown here is derived from an EMBL/GenBank/DDBJ whole genome shotgun (WGS) entry which is preliminary data.</text>
</comment>
<keyword evidence="3" id="KW-1185">Reference proteome</keyword>
<protein>
    <recommendedName>
        <fullName evidence="4">DUF1648 domain-containing protein</fullName>
    </recommendedName>
</protein>
<sequence length="326" mass="34319">MTNGHDPKSGRTRAALWGGAGCAAAVAALLVSLPWAAHDRLPDRLATHWSGGDTPDGSAPLWAASLFPAGVWLLIALAVSVRWRRSWPAVRPWRLIALAPLATLLVGAQASIVRANLDRTDWHEAREPALDVVLILVPAVIAGVVAWRWSTRPTPTPVTAAPELNLPEGERLVWFSRAANPWLQLTAALAGLVSVGALVALAVGLSGSAALWLVCAACGVTALAGAVFSSAQAKVSEAGLEVSFGPLGWPVRRWSPAAIESARAEHRLPSQVGGWGYRLSGLGTTVMLRAGDCLVVRPRGRRTDFAVSVDDAERGASLLNALLRRA</sequence>
<accession>A0A918IDU8</accession>
<evidence type="ECO:0000313" key="3">
    <source>
        <dbReference type="Proteomes" id="UP000618795"/>
    </source>
</evidence>
<organism evidence="2 3">
    <name type="scientific">Streptomyces filipinensis</name>
    <dbReference type="NCBI Taxonomy" id="66887"/>
    <lineage>
        <taxon>Bacteria</taxon>
        <taxon>Bacillati</taxon>
        <taxon>Actinomycetota</taxon>
        <taxon>Actinomycetes</taxon>
        <taxon>Kitasatosporales</taxon>
        <taxon>Streptomycetaceae</taxon>
        <taxon>Streptomyces</taxon>
    </lineage>
</organism>
<dbReference type="AlphaFoldDB" id="A0A918IDU8"/>
<feature type="transmembrane region" description="Helical" evidence="1">
    <location>
        <begin position="182"/>
        <end position="203"/>
    </location>
</feature>
<feature type="transmembrane region" description="Helical" evidence="1">
    <location>
        <begin position="209"/>
        <end position="228"/>
    </location>
</feature>
<reference evidence="2" key="2">
    <citation type="submission" date="2020-09" db="EMBL/GenBank/DDBJ databases">
        <authorList>
            <person name="Sun Q."/>
            <person name="Ohkuma M."/>
        </authorList>
    </citation>
    <scope>NUCLEOTIDE SEQUENCE</scope>
    <source>
        <strain evidence="2">JCM 4369</strain>
    </source>
</reference>
<evidence type="ECO:0008006" key="4">
    <source>
        <dbReference type="Google" id="ProtNLM"/>
    </source>
</evidence>
<dbReference type="Proteomes" id="UP000618795">
    <property type="component" value="Unassembled WGS sequence"/>
</dbReference>
<dbReference type="RefSeq" id="WP_229854261.1">
    <property type="nucleotide sequence ID" value="NZ_BMTD01000009.1"/>
</dbReference>
<dbReference type="EMBL" id="BMTD01000009">
    <property type="protein sequence ID" value="GGV02669.1"/>
    <property type="molecule type" value="Genomic_DNA"/>
</dbReference>
<keyword evidence="1" id="KW-0812">Transmembrane</keyword>
<keyword evidence="1" id="KW-1133">Transmembrane helix</keyword>
<gene>
    <name evidence="2" type="ORF">GCM10010260_44430</name>
</gene>
<reference evidence="2" key="1">
    <citation type="journal article" date="2014" name="Int. J. Syst. Evol. Microbiol.">
        <title>Complete genome sequence of Corynebacterium casei LMG S-19264T (=DSM 44701T), isolated from a smear-ripened cheese.</title>
        <authorList>
            <consortium name="US DOE Joint Genome Institute (JGI-PGF)"/>
            <person name="Walter F."/>
            <person name="Albersmeier A."/>
            <person name="Kalinowski J."/>
            <person name="Ruckert C."/>
        </authorList>
    </citation>
    <scope>NUCLEOTIDE SEQUENCE</scope>
    <source>
        <strain evidence="2">JCM 4369</strain>
    </source>
</reference>